<dbReference type="EC" id="2.7.7.23" evidence="4"/>
<dbReference type="STRING" id="36844.SAMN04488501_104107"/>
<protein>
    <submittedName>
        <fullName evidence="4">Bifunctional protein GlmU</fullName>
        <ecNumber evidence="4">2.3.1.157</ecNumber>
        <ecNumber evidence="4">2.7.7.23</ecNumber>
    </submittedName>
</protein>
<keyword evidence="4" id="KW-0012">Acyltransferase</keyword>
<evidence type="ECO:0000256" key="2">
    <source>
        <dbReference type="ARBA" id="ARBA00022695"/>
    </source>
</evidence>
<dbReference type="EC" id="2.3.1.157" evidence="4"/>
<dbReference type="RefSeq" id="WP_052220206.1">
    <property type="nucleotide sequence ID" value="NZ_LHUR01000011.1"/>
</dbReference>
<dbReference type="InterPro" id="IPR025877">
    <property type="entry name" value="MobA-like_NTP_Trfase"/>
</dbReference>
<dbReference type="EMBL" id="LHUR01000011">
    <property type="protein sequence ID" value="KOA21025.1"/>
    <property type="molecule type" value="Genomic_DNA"/>
</dbReference>
<dbReference type="InterPro" id="IPR029044">
    <property type="entry name" value="Nucleotide-diphossugar_trans"/>
</dbReference>
<name>A0A0L6ZDI2_9CLOT</name>
<keyword evidence="2 4" id="KW-0548">Nucleotidyltransferase</keyword>
<evidence type="ECO:0000313" key="4">
    <source>
        <dbReference type="EMBL" id="KOA21025.1"/>
    </source>
</evidence>
<reference evidence="5" key="1">
    <citation type="submission" date="2015-08" db="EMBL/GenBank/DDBJ databases">
        <title>Genome sequence of the strict anaerobe Clostridium homopropionicum LuHBu1 (DSM 5847T).</title>
        <authorList>
            <person name="Poehlein A."/>
            <person name="Beck M."/>
            <person name="Schiel-Bengelsdorf B."/>
            <person name="Bengelsdorf F.R."/>
            <person name="Daniel R."/>
            <person name="Duerre P."/>
        </authorList>
    </citation>
    <scope>NUCLEOTIDE SEQUENCE [LARGE SCALE GENOMIC DNA]</scope>
    <source>
        <strain evidence="5">DSM 5847</strain>
    </source>
</reference>
<dbReference type="SUPFAM" id="SSF53448">
    <property type="entry name" value="Nucleotide-diphospho-sugar transferases"/>
    <property type="match status" value="1"/>
</dbReference>
<accession>A0A0L6ZDI2</accession>
<dbReference type="Pfam" id="PF12804">
    <property type="entry name" value="NTP_transf_3"/>
    <property type="match status" value="1"/>
</dbReference>
<dbReference type="GO" id="GO:0019134">
    <property type="term" value="F:glucosamine-1-phosphate N-acetyltransferase activity"/>
    <property type="evidence" value="ECO:0007669"/>
    <property type="project" value="UniProtKB-EC"/>
</dbReference>
<dbReference type="GO" id="GO:0003977">
    <property type="term" value="F:UDP-N-acetylglucosamine diphosphorylase activity"/>
    <property type="evidence" value="ECO:0007669"/>
    <property type="project" value="UniProtKB-EC"/>
</dbReference>
<keyword evidence="5" id="KW-1185">Reference proteome</keyword>
<proteinExistence type="predicted"/>
<keyword evidence="1 4" id="KW-0808">Transferase</keyword>
<comment type="caution">
    <text evidence="4">The sequence shown here is derived from an EMBL/GenBank/DDBJ whole genome shotgun (WGS) entry which is preliminary data.</text>
</comment>
<dbReference type="PANTHER" id="PTHR43584">
    <property type="entry name" value="NUCLEOTIDYL TRANSFERASE"/>
    <property type="match status" value="1"/>
</dbReference>
<dbReference type="Proteomes" id="UP000037043">
    <property type="component" value="Unassembled WGS sequence"/>
</dbReference>
<sequence>MKAIILAAGRGSRLGDITNDHPKCLTELFGKTLLDWQIEALNCAGISEIAIVRGYKKEKIDISNVIYFDNNNWDKTNMVMSLYEADEWLQKYECIVSYSDIIYKSKVIDLLKNNDSDISITYNTNWLKLWRVRFDDPLSDAESFKINSKGILVEIGKKTSAVSEIQGQYMGILKIKPDGWKNIKKYIDGLSEQDKNSLDMTTLLNRLIEKGINIYAIPSDEQWLEVDSKEDLNLYKRLFKVF</sequence>
<evidence type="ECO:0000313" key="5">
    <source>
        <dbReference type="Proteomes" id="UP000037043"/>
    </source>
</evidence>
<gene>
    <name evidence="4" type="primary">glmU_1</name>
    <name evidence="4" type="ORF">CLHOM_06130</name>
</gene>
<dbReference type="PATRIC" id="fig|1121318.3.peg.616"/>
<evidence type="ECO:0000256" key="1">
    <source>
        <dbReference type="ARBA" id="ARBA00022679"/>
    </source>
</evidence>
<dbReference type="InterPro" id="IPR050065">
    <property type="entry name" value="GlmU-like"/>
</dbReference>
<feature type="domain" description="MobA-like NTP transferase" evidence="3">
    <location>
        <begin position="3"/>
        <end position="113"/>
    </location>
</feature>
<dbReference type="CDD" id="cd02523">
    <property type="entry name" value="PC_cytidylyltransferase"/>
    <property type="match status" value="1"/>
</dbReference>
<dbReference type="AlphaFoldDB" id="A0A0L6ZDI2"/>
<organism evidence="4 5">
    <name type="scientific">Clostridium homopropionicum DSM 5847</name>
    <dbReference type="NCBI Taxonomy" id="1121318"/>
    <lineage>
        <taxon>Bacteria</taxon>
        <taxon>Bacillati</taxon>
        <taxon>Bacillota</taxon>
        <taxon>Clostridia</taxon>
        <taxon>Eubacteriales</taxon>
        <taxon>Clostridiaceae</taxon>
        <taxon>Clostridium</taxon>
    </lineage>
</organism>
<evidence type="ECO:0000259" key="3">
    <source>
        <dbReference type="Pfam" id="PF12804"/>
    </source>
</evidence>
<dbReference type="PANTHER" id="PTHR43584:SF8">
    <property type="entry name" value="N-ACETYLMURAMATE ALPHA-1-PHOSPHATE URIDYLYLTRANSFERASE"/>
    <property type="match status" value="1"/>
</dbReference>
<dbReference type="Gene3D" id="3.90.550.10">
    <property type="entry name" value="Spore Coat Polysaccharide Biosynthesis Protein SpsA, Chain A"/>
    <property type="match status" value="1"/>
</dbReference>